<dbReference type="CDD" id="cd00086">
    <property type="entry name" value="homeodomain"/>
    <property type="match status" value="1"/>
</dbReference>
<protein>
    <recommendedName>
        <fullName evidence="8">Homeobox domain-containing protein</fullName>
    </recommendedName>
</protein>
<evidence type="ECO:0000313" key="9">
    <source>
        <dbReference type="EMBL" id="KAH9630397.1"/>
    </source>
</evidence>
<keyword evidence="4 5" id="KW-0539">Nucleus</keyword>
<dbReference type="PROSITE" id="PS00027">
    <property type="entry name" value="HOMEOBOX_1"/>
    <property type="match status" value="1"/>
</dbReference>
<accession>A0A922M615</accession>
<keyword evidence="2 5" id="KW-0238">DNA-binding</keyword>
<dbReference type="GO" id="GO:0005634">
    <property type="term" value="C:nucleus"/>
    <property type="evidence" value="ECO:0007669"/>
    <property type="project" value="UniProtKB-SubCell"/>
</dbReference>
<evidence type="ECO:0000256" key="4">
    <source>
        <dbReference type="ARBA" id="ARBA00023242"/>
    </source>
</evidence>
<comment type="caution">
    <text evidence="9">The sequence shown here is derived from an EMBL/GenBank/DDBJ whole genome shotgun (WGS) entry which is preliminary data.</text>
</comment>
<comment type="subcellular location">
    <subcellularLocation>
        <location evidence="1 5 6">Nucleus</location>
    </subcellularLocation>
</comment>
<dbReference type="Gene3D" id="1.10.10.60">
    <property type="entry name" value="Homeodomain-like"/>
    <property type="match status" value="1"/>
</dbReference>
<evidence type="ECO:0000256" key="2">
    <source>
        <dbReference type="ARBA" id="ARBA00023125"/>
    </source>
</evidence>
<feature type="domain" description="Homeobox" evidence="8">
    <location>
        <begin position="77"/>
        <end position="137"/>
    </location>
</feature>
<feature type="region of interest" description="Disordered" evidence="7">
    <location>
        <begin position="60"/>
        <end position="81"/>
    </location>
</feature>
<dbReference type="InterPro" id="IPR009057">
    <property type="entry name" value="Homeodomain-like_sf"/>
</dbReference>
<proteinExistence type="predicted"/>
<dbReference type="AlphaFoldDB" id="A0A922M615"/>
<dbReference type="SUPFAM" id="SSF46689">
    <property type="entry name" value="Homeodomain-like"/>
    <property type="match status" value="1"/>
</dbReference>
<evidence type="ECO:0000256" key="3">
    <source>
        <dbReference type="ARBA" id="ARBA00023155"/>
    </source>
</evidence>
<sequence>MNQSNQPPGPHNGSNGFATSTNPTYSVYVLPQHGTAPASVVVNQVQEQQRKPPDYRTWLNTQPSQSVQWPNNRPAPKKPKRVRTGFTTQQLMVLEKEYSRIPYLARSNRIELAEMLQLSERTIKIWFQNRRMKEKKEKLESSVNFQEAMVPYPDQEHTYQSATTPIAQNIILEQRQHPVARSITLNPSLGLDGQLHSNMQYKQPAAANAQMQSSLNFVLQQHGHTQWTNGVTQHVRCDNSSTMGSNSSLEGIVQNLQNGGQHRSSTVQYRYSSAETVQMRYPQNIIPQNQYYTQWANGATQQVHSAGHNEPAYVQFSTQNNIQNLQHSEQHYSTVQYRCPATATAVQTQPSQNLVTEPIQHPENTQGNTQPDLCTLRPVKTVPLKVFEEFVQKVQLNQELNSDVQYRRPVEGNDQSSQDSELWQYASFNNRDPTPVIHLESSDESSRSSVEDILQDLIVSEKQHLEAKERINKEMQALNYLVSEQHSKCTNGSTQHINNNLENPYHLQTKNLLEASDLPSDLMDVTPMQIEDIDIYLYLL</sequence>
<dbReference type="SMART" id="SM00389">
    <property type="entry name" value="HOX"/>
    <property type="match status" value="1"/>
</dbReference>
<evidence type="ECO:0000259" key="8">
    <source>
        <dbReference type="PROSITE" id="PS50071"/>
    </source>
</evidence>
<organism evidence="9 10">
    <name type="scientific">Spodoptera exigua</name>
    <name type="common">Beet armyworm</name>
    <name type="synonym">Noctua fulgens</name>
    <dbReference type="NCBI Taxonomy" id="7107"/>
    <lineage>
        <taxon>Eukaryota</taxon>
        <taxon>Metazoa</taxon>
        <taxon>Ecdysozoa</taxon>
        <taxon>Arthropoda</taxon>
        <taxon>Hexapoda</taxon>
        <taxon>Insecta</taxon>
        <taxon>Pterygota</taxon>
        <taxon>Neoptera</taxon>
        <taxon>Endopterygota</taxon>
        <taxon>Lepidoptera</taxon>
        <taxon>Glossata</taxon>
        <taxon>Ditrysia</taxon>
        <taxon>Noctuoidea</taxon>
        <taxon>Noctuidae</taxon>
        <taxon>Amphipyrinae</taxon>
        <taxon>Spodoptera</taxon>
    </lineage>
</organism>
<name>A0A922M615_SPOEX</name>
<dbReference type="InterPro" id="IPR017970">
    <property type="entry name" value="Homeobox_CS"/>
</dbReference>
<dbReference type="GO" id="GO:0000978">
    <property type="term" value="F:RNA polymerase II cis-regulatory region sequence-specific DNA binding"/>
    <property type="evidence" value="ECO:0007669"/>
    <property type="project" value="TreeGrafter"/>
</dbReference>
<evidence type="ECO:0000256" key="5">
    <source>
        <dbReference type="PROSITE-ProRule" id="PRU00108"/>
    </source>
</evidence>
<gene>
    <name evidence="9" type="ORF">HF086_016115</name>
</gene>
<dbReference type="GO" id="GO:0045944">
    <property type="term" value="P:positive regulation of transcription by RNA polymerase II"/>
    <property type="evidence" value="ECO:0007669"/>
    <property type="project" value="UniProtKB-ARBA"/>
</dbReference>
<dbReference type="PANTHER" id="PTHR45664">
    <property type="entry name" value="PROTEIN ZERKNUELLT 1-RELATED"/>
    <property type="match status" value="1"/>
</dbReference>
<feature type="compositionally biased region" description="Polar residues" evidence="7">
    <location>
        <begin position="60"/>
        <end position="71"/>
    </location>
</feature>
<feature type="DNA-binding region" description="Homeobox" evidence="5">
    <location>
        <begin position="79"/>
        <end position="138"/>
    </location>
</feature>
<evidence type="ECO:0000313" key="10">
    <source>
        <dbReference type="Proteomes" id="UP000814243"/>
    </source>
</evidence>
<dbReference type="EMBL" id="JACEFF010000825">
    <property type="protein sequence ID" value="KAH9630397.1"/>
    <property type="molecule type" value="Genomic_DNA"/>
</dbReference>
<feature type="region of interest" description="Disordered" evidence="7">
    <location>
        <begin position="1"/>
        <end position="23"/>
    </location>
</feature>
<evidence type="ECO:0000256" key="7">
    <source>
        <dbReference type="SAM" id="MobiDB-lite"/>
    </source>
</evidence>
<evidence type="ECO:0000256" key="1">
    <source>
        <dbReference type="ARBA" id="ARBA00004123"/>
    </source>
</evidence>
<reference evidence="9" key="1">
    <citation type="journal article" date="2021" name="G3 (Bethesda)">
        <title>Genome and transcriptome analysis of the beet armyworm Spodoptera exigua reveals targets for pest control. .</title>
        <authorList>
            <person name="Simon S."/>
            <person name="Breeschoten T."/>
            <person name="Jansen H.J."/>
            <person name="Dirks R.P."/>
            <person name="Schranz M.E."/>
            <person name="Ros V.I.D."/>
        </authorList>
    </citation>
    <scope>NUCLEOTIDE SEQUENCE</scope>
    <source>
        <strain evidence="9">TB_SE_WUR_2020</strain>
    </source>
</reference>
<dbReference type="Pfam" id="PF00046">
    <property type="entry name" value="Homeodomain"/>
    <property type="match status" value="1"/>
</dbReference>
<dbReference type="PANTHER" id="PTHR45664:SF12">
    <property type="entry name" value="PANCREAS_DUODENUM HOMEOBOX PROTEIN 1"/>
    <property type="match status" value="1"/>
</dbReference>
<dbReference type="PROSITE" id="PS50071">
    <property type="entry name" value="HOMEOBOX_2"/>
    <property type="match status" value="1"/>
</dbReference>
<keyword evidence="3 5" id="KW-0371">Homeobox</keyword>
<dbReference type="Proteomes" id="UP000814243">
    <property type="component" value="Unassembled WGS sequence"/>
</dbReference>
<dbReference type="GO" id="GO:0000981">
    <property type="term" value="F:DNA-binding transcription factor activity, RNA polymerase II-specific"/>
    <property type="evidence" value="ECO:0007669"/>
    <property type="project" value="InterPro"/>
</dbReference>
<dbReference type="InterPro" id="IPR001356">
    <property type="entry name" value="HD"/>
</dbReference>
<evidence type="ECO:0000256" key="6">
    <source>
        <dbReference type="RuleBase" id="RU000682"/>
    </source>
</evidence>